<reference evidence="6 7" key="1">
    <citation type="submission" date="2024-02" db="EMBL/GenBank/DDBJ databases">
        <title>Discinaceae phylogenomics.</title>
        <authorList>
            <person name="Dirks A.C."/>
            <person name="James T.Y."/>
        </authorList>
    </citation>
    <scope>NUCLEOTIDE SEQUENCE [LARGE SCALE GENOMIC DNA]</scope>
    <source>
        <strain evidence="6 7">ACD0624</strain>
    </source>
</reference>
<dbReference type="EMBL" id="JBBBZM010000062">
    <property type="protein sequence ID" value="KAL0635822.1"/>
    <property type="molecule type" value="Genomic_DNA"/>
</dbReference>
<accession>A0ABR3GIR1</accession>
<evidence type="ECO:0000256" key="2">
    <source>
        <dbReference type="ARBA" id="ARBA00022771"/>
    </source>
</evidence>
<sequence length="235" mass="26083">MGFSFRRGFRCLFGRARRLSGKTRCSVCLGYFKLAALRTLPHCTHTYCRACLRRTFSRLIADPDCLVPPRCCGGEITLALAGDFLDGCEEGDEAGLRERYVDVLEARTTEPVFCSRGCVSGKSGRAVFVLPEDVKEELDLALCSACGKGTCTLCRAPAPHGEAEGMWDVVMLFAGAGMMFGWHFKWKNVQRFRIFIGQRLYTLGILGVLKGDFVELGGFLDFCFQALARPTCVLW</sequence>
<dbReference type="PROSITE" id="PS00518">
    <property type="entry name" value="ZF_RING_1"/>
    <property type="match status" value="1"/>
</dbReference>
<gene>
    <name evidence="6" type="ORF">Q9L58_005256</name>
</gene>
<keyword evidence="1" id="KW-0479">Metal-binding</keyword>
<keyword evidence="7" id="KW-1185">Reference proteome</keyword>
<name>A0ABR3GIR1_9PEZI</name>
<protein>
    <recommendedName>
        <fullName evidence="5">RING-type domain-containing protein</fullName>
    </recommendedName>
</protein>
<keyword evidence="2 4" id="KW-0863">Zinc-finger</keyword>
<organism evidence="6 7">
    <name type="scientific">Discina gigas</name>
    <dbReference type="NCBI Taxonomy" id="1032678"/>
    <lineage>
        <taxon>Eukaryota</taxon>
        <taxon>Fungi</taxon>
        <taxon>Dikarya</taxon>
        <taxon>Ascomycota</taxon>
        <taxon>Pezizomycotina</taxon>
        <taxon>Pezizomycetes</taxon>
        <taxon>Pezizales</taxon>
        <taxon>Discinaceae</taxon>
        <taxon>Discina</taxon>
    </lineage>
</organism>
<dbReference type="InterPro" id="IPR001841">
    <property type="entry name" value="Znf_RING"/>
</dbReference>
<dbReference type="PROSITE" id="PS50089">
    <property type="entry name" value="ZF_RING_2"/>
    <property type="match status" value="1"/>
</dbReference>
<feature type="domain" description="RING-type" evidence="5">
    <location>
        <begin position="25"/>
        <end position="65"/>
    </location>
</feature>
<comment type="caution">
    <text evidence="6">The sequence shown here is derived from an EMBL/GenBank/DDBJ whole genome shotgun (WGS) entry which is preliminary data.</text>
</comment>
<evidence type="ECO:0000313" key="7">
    <source>
        <dbReference type="Proteomes" id="UP001447188"/>
    </source>
</evidence>
<evidence type="ECO:0000313" key="6">
    <source>
        <dbReference type="EMBL" id="KAL0635822.1"/>
    </source>
</evidence>
<evidence type="ECO:0000256" key="3">
    <source>
        <dbReference type="ARBA" id="ARBA00022833"/>
    </source>
</evidence>
<dbReference type="InterPro" id="IPR013083">
    <property type="entry name" value="Znf_RING/FYVE/PHD"/>
</dbReference>
<evidence type="ECO:0000259" key="5">
    <source>
        <dbReference type="PROSITE" id="PS50089"/>
    </source>
</evidence>
<evidence type="ECO:0000256" key="1">
    <source>
        <dbReference type="ARBA" id="ARBA00022723"/>
    </source>
</evidence>
<proteinExistence type="predicted"/>
<dbReference type="InterPro" id="IPR017907">
    <property type="entry name" value="Znf_RING_CS"/>
</dbReference>
<keyword evidence="3" id="KW-0862">Zinc</keyword>
<dbReference type="Gene3D" id="3.30.40.10">
    <property type="entry name" value="Zinc/RING finger domain, C3HC4 (zinc finger)"/>
    <property type="match status" value="1"/>
</dbReference>
<evidence type="ECO:0000256" key="4">
    <source>
        <dbReference type="PROSITE-ProRule" id="PRU00175"/>
    </source>
</evidence>
<dbReference type="Proteomes" id="UP001447188">
    <property type="component" value="Unassembled WGS sequence"/>
</dbReference>
<dbReference type="SUPFAM" id="SSF57850">
    <property type="entry name" value="RING/U-box"/>
    <property type="match status" value="1"/>
</dbReference>